<evidence type="ECO:0000256" key="2">
    <source>
        <dbReference type="SAM" id="Phobius"/>
    </source>
</evidence>
<keyword evidence="4" id="KW-1185">Reference proteome</keyword>
<evidence type="ECO:0000313" key="4">
    <source>
        <dbReference type="Proteomes" id="UP001142175"/>
    </source>
</evidence>
<evidence type="ECO:0000313" key="3">
    <source>
        <dbReference type="EMBL" id="MCR9017316.1"/>
    </source>
</evidence>
<dbReference type="Proteomes" id="UP001142175">
    <property type="component" value="Unassembled WGS sequence"/>
</dbReference>
<evidence type="ECO:0000256" key="1">
    <source>
        <dbReference type="SAM" id="Coils"/>
    </source>
</evidence>
<keyword evidence="2" id="KW-1133">Transmembrane helix</keyword>
<feature type="transmembrane region" description="Helical" evidence="2">
    <location>
        <begin position="38"/>
        <end position="60"/>
    </location>
</feature>
<reference evidence="3" key="1">
    <citation type="submission" date="2022-08" db="EMBL/GenBank/DDBJ databases">
        <authorList>
            <person name="Zhang D."/>
        </authorList>
    </citation>
    <scope>NUCLEOTIDE SEQUENCE</scope>
    <source>
        <strain evidence="3">XJ19-11</strain>
    </source>
</reference>
<dbReference type="AlphaFoldDB" id="A0A9X2T344"/>
<feature type="coiled-coil region" evidence="1">
    <location>
        <begin position="65"/>
        <end position="115"/>
    </location>
</feature>
<protein>
    <submittedName>
        <fullName evidence="3">Uncharacterized protein</fullName>
    </submittedName>
</protein>
<dbReference type="EMBL" id="JANSUY010000027">
    <property type="protein sequence ID" value="MCR9017316.1"/>
    <property type="molecule type" value="Genomic_DNA"/>
</dbReference>
<keyword evidence="2" id="KW-0472">Membrane</keyword>
<keyword evidence="2" id="KW-0812">Transmembrane</keyword>
<gene>
    <name evidence="3" type="ORF">NU887_19935</name>
</gene>
<dbReference type="RefSeq" id="WP_258425155.1">
    <property type="nucleotide sequence ID" value="NZ_JANSUY010000027.1"/>
</dbReference>
<accession>A0A9X2T344</accession>
<feature type="transmembrane region" description="Helical" evidence="2">
    <location>
        <begin position="7"/>
        <end position="26"/>
    </location>
</feature>
<sequence>MKQIDKISHLVTTLYFAIALVIFLLFDNIKGILKIEELTPTLVVNFLLIGLLLFLISWGISTMAKNNLEAELSKKETEKNELKAKLYDFEQGIKLKNIEKKLDSIEEEREASVLRKRQNFK</sequence>
<organism evidence="3 4">
    <name type="scientific">Aquiflexum gelatinilyticum</name>
    <dbReference type="NCBI Taxonomy" id="2961943"/>
    <lineage>
        <taxon>Bacteria</taxon>
        <taxon>Pseudomonadati</taxon>
        <taxon>Bacteroidota</taxon>
        <taxon>Cytophagia</taxon>
        <taxon>Cytophagales</taxon>
        <taxon>Cyclobacteriaceae</taxon>
        <taxon>Aquiflexum</taxon>
    </lineage>
</organism>
<comment type="caution">
    <text evidence="3">The sequence shown here is derived from an EMBL/GenBank/DDBJ whole genome shotgun (WGS) entry which is preliminary data.</text>
</comment>
<name>A0A9X2T344_9BACT</name>
<proteinExistence type="predicted"/>
<keyword evidence="1" id="KW-0175">Coiled coil</keyword>